<gene>
    <name evidence="1" type="ORF">NW209_14525</name>
</gene>
<dbReference type="RefSeq" id="WP_258336261.1">
    <property type="nucleotide sequence ID" value="NZ_JANRHJ010000022.1"/>
</dbReference>
<accession>A0AAW5N815</accession>
<dbReference type="PROSITE" id="PS51257">
    <property type="entry name" value="PROKAR_LIPOPROTEIN"/>
    <property type="match status" value="1"/>
</dbReference>
<dbReference type="EMBL" id="JANRHJ010000022">
    <property type="protein sequence ID" value="MCR8875203.1"/>
    <property type="molecule type" value="Genomic_DNA"/>
</dbReference>
<evidence type="ECO:0000313" key="1">
    <source>
        <dbReference type="EMBL" id="MCR8875203.1"/>
    </source>
</evidence>
<dbReference type="Proteomes" id="UP001204579">
    <property type="component" value="Unassembled WGS sequence"/>
</dbReference>
<protein>
    <submittedName>
        <fullName evidence="1">DUF4948 family protein</fullName>
    </submittedName>
</protein>
<dbReference type="AlphaFoldDB" id="A0AAW5N815"/>
<organism evidence="1 2">
    <name type="scientific">Phocaeicola barnesiae</name>
    <dbReference type="NCBI Taxonomy" id="376804"/>
    <lineage>
        <taxon>Bacteria</taxon>
        <taxon>Pseudomonadati</taxon>
        <taxon>Bacteroidota</taxon>
        <taxon>Bacteroidia</taxon>
        <taxon>Bacteroidales</taxon>
        <taxon>Bacteroidaceae</taxon>
        <taxon>Phocaeicola</taxon>
    </lineage>
</organism>
<dbReference type="Pfam" id="PF16306">
    <property type="entry name" value="DUF4948"/>
    <property type="match status" value="1"/>
</dbReference>
<proteinExistence type="predicted"/>
<reference evidence="1 2" key="1">
    <citation type="submission" date="2022-08" db="EMBL/GenBank/DDBJ databases">
        <authorList>
            <person name="Zeman M."/>
            <person name="Kubasova T."/>
        </authorList>
    </citation>
    <scope>NUCLEOTIDE SEQUENCE [LARGE SCALE GENOMIC DNA]</scope>
    <source>
        <strain evidence="1 2">ET62</strain>
    </source>
</reference>
<evidence type="ECO:0000313" key="2">
    <source>
        <dbReference type="Proteomes" id="UP001204579"/>
    </source>
</evidence>
<sequence length="181" mass="21506">MRISQITFLFSCLFITSCKLSLPTDNEMIQHFTLHEAAFNKIQNVISQRTYGCYYPPYRTDTLYGEDQLSIKKLSQEDRQLLDSLLLEINCERIFYWNKERKKETGHDSTEIIISIPYFMYGLSIGGTTKEFLYAPNLKQECQSIENSQMDLNELYRRTDSDTTFYKLIKNNWYIKLEHDN</sequence>
<comment type="caution">
    <text evidence="1">The sequence shown here is derived from an EMBL/GenBank/DDBJ whole genome shotgun (WGS) entry which is preliminary data.</text>
</comment>
<dbReference type="InterPro" id="IPR032541">
    <property type="entry name" value="DUF4948"/>
</dbReference>
<name>A0AAW5N815_9BACT</name>
<keyword evidence="2" id="KW-1185">Reference proteome</keyword>